<evidence type="ECO:0000256" key="3">
    <source>
        <dbReference type="ARBA" id="ARBA00022692"/>
    </source>
</evidence>
<dbReference type="PANTHER" id="PTHR33529">
    <property type="entry name" value="SLR0882 PROTEIN-RELATED"/>
    <property type="match status" value="1"/>
</dbReference>
<gene>
    <name evidence="7" type="ORF">GCM10007276_25000</name>
</gene>
<reference evidence="7" key="2">
    <citation type="submission" date="2020-09" db="EMBL/GenBank/DDBJ databases">
        <authorList>
            <person name="Sun Q."/>
            <person name="Sedlacek I."/>
        </authorList>
    </citation>
    <scope>NUCLEOTIDE SEQUENCE</scope>
    <source>
        <strain evidence="7">CCM 7684</strain>
    </source>
</reference>
<proteinExistence type="predicted"/>
<dbReference type="NCBIfam" id="TIGR04407">
    <property type="entry name" value="LptF_YjgP"/>
    <property type="match status" value="1"/>
</dbReference>
<organism evidence="7 8">
    <name type="scientific">Agaricicola taiwanensis</name>
    <dbReference type="NCBI Taxonomy" id="591372"/>
    <lineage>
        <taxon>Bacteria</taxon>
        <taxon>Pseudomonadati</taxon>
        <taxon>Pseudomonadota</taxon>
        <taxon>Alphaproteobacteria</taxon>
        <taxon>Rhodobacterales</taxon>
        <taxon>Paracoccaceae</taxon>
        <taxon>Agaricicola</taxon>
    </lineage>
</organism>
<sequence length="379" mass="41604">MIPVLDRYLFRQATLAFLGSLLVLTGVVWITQALREFDVVTAQGQTLWTFFLVTGLALPSLALVVAPVALFGAIIFVLNRLNADSELPIMSSAGVTPWRLMRPLLVLAVMVAVLVGTLSTSAIPASLRQLRDIITQIRADVVVNILREGSFTSMGDGLTVHIRQRTQNNTLLGIFVEDKRDPNQIITYVAERGRVLENDAGTFLVLEQGSLQRKEAQSLDIPMVVFERYAFDLSPLADDGDSVITYKPRERYTAELLMPDPSDELYKAVPGRFRSELHERLASPLYPVAFMFIAFAILGRARTTRQSRATSVLAAITIAFVVRLIGYGATSLAGSSAAAVPLVYLVPIAAVVGSIFVILGGPRRLRLSWRSRRAQEGYA</sequence>
<evidence type="ECO:0000313" key="8">
    <source>
        <dbReference type="Proteomes" id="UP000602745"/>
    </source>
</evidence>
<feature type="transmembrane region" description="Helical" evidence="6">
    <location>
        <begin position="311"/>
        <end position="330"/>
    </location>
</feature>
<reference evidence="7" key="1">
    <citation type="journal article" date="2014" name="Int. J. Syst. Evol. Microbiol.">
        <title>Complete genome sequence of Corynebacterium casei LMG S-19264T (=DSM 44701T), isolated from a smear-ripened cheese.</title>
        <authorList>
            <consortium name="US DOE Joint Genome Institute (JGI-PGF)"/>
            <person name="Walter F."/>
            <person name="Albersmeier A."/>
            <person name="Kalinowski J."/>
            <person name="Ruckert C."/>
        </authorList>
    </citation>
    <scope>NUCLEOTIDE SEQUENCE</scope>
    <source>
        <strain evidence="7">CCM 7684</strain>
    </source>
</reference>
<evidence type="ECO:0000313" key="7">
    <source>
        <dbReference type="EMBL" id="GGE46840.1"/>
    </source>
</evidence>
<dbReference type="AlphaFoldDB" id="A0A8J2YJG2"/>
<dbReference type="InterPro" id="IPR005495">
    <property type="entry name" value="LptG/LptF_permease"/>
</dbReference>
<dbReference type="Proteomes" id="UP000602745">
    <property type="component" value="Unassembled WGS sequence"/>
</dbReference>
<feature type="transmembrane region" description="Helical" evidence="6">
    <location>
        <begin position="281"/>
        <end position="299"/>
    </location>
</feature>
<keyword evidence="8" id="KW-1185">Reference proteome</keyword>
<keyword evidence="2" id="KW-1003">Cell membrane</keyword>
<evidence type="ECO:0000256" key="4">
    <source>
        <dbReference type="ARBA" id="ARBA00022989"/>
    </source>
</evidence>
<keyword evidence="3 6" id="KW-0812">Transmembrane</keyword>
<protein>
    <submittedName>
        <fullName evidence="7">LPS export ABC transporter permease LptF</fullName>
    </submittedName>
</protein>
<comment type="caution">
    <text evidence="7">The sequence shown here is derived from an EMBL/GenBank/DDBJ whole genome shotgun (WGS) entry which is preliminary data.</text>
</comment>
<evidence type="ECO:0000256" key="1">
    <source>
        <dbReference type="ARBA" id="ARBA00004651"/>
    </source>
</evidence>
<dbReference type="InterPro" id="IPR030922">
    <property type="entry name" value="LptF"/>
</dbReference>
<evidence type="ECO:0000256" key="2">
    <source>
        <dbReference type="ARBA" id="ARBA00022475"/>
    </source>
</evidence>
<dbReference type="PANTHER" id="PTHR33529:SF6">
    <property type="entry name" value="YJGP_YJGQ FAMILY PERMEASE"/>
    <property type="match status" value="1"/>
</dbReference>
<evidence type="ECO:0000256" key="5">
    <source>
        <dbReference type="ARBA" id="ARBA00023136"/>
    </source>
</evidence>
<evidence type="ECO:0000256" key="6">
    <source>
        <dbReference type="SAM" id="Phobius"/>
    </source>
</evidence>
<dbReference type="RefSeq" id="WP_229729401.1">
    <property type="nucleotide sequence ID" value="NZ_BMCP01000002.1"/>
</dbReference>
<accession>A0A8J2YJG2</accession>
<feature type="transmembrane region" description="Helical" evidence="6">
    <location>
        <begin position="50"/>
        <end position="79"/>
    </location>
</feature>
<dbReference type="GO" id="GO:0015920">
    <property type="term" value="P:lipopolysaccharide transport"/>
    <property type="evidence" value="ECO:0007669"/>
    <property type="project" value="TreeGrafter"/>
</dbReference>
<dbReference type="Pfam" id="PF03739">
    <property type="entry name" value="LptF_LptG"/>
    <property type="match status" value="1"/>
</dbReference>
<feature type="transmembrane region" description="Helical" evidence="6">
    <location>
        <begin position="342"/>
        <end position="362"/>
    </location>
</feature>
<name>A0A8J2YJG2_9RHOB</name>
<feature type="transmembrane region" description="Helical" evidence="6">
    <location>
        <begin position="12"/>
        <end position="30"/>
    </location>
</feature>
<feature type="transmembrane region" description="Helical" evidence="6">
    <location>
        <begin position="100"/>
        <end position="123"/>
    </location>
</feature>
<comment type="subcellular location">
    <subcellularLocation>
        <location evidence="1">Cell membrane</location>
        <topology evidence="1">Multi-pass membrane protein</topology>
    </subcellularLocation>
</comment>
<keyword evidence="5 6" id="KW-0472">Membrane</keyword>
<dbReference type="EMBL" id="BMCP01000002">
    <property type="protein sequence ID" value="GGE46840.1"/>
    <property type="molecule type" value="Genomic_DNA"/>
</dbReference>
<dbReference type="GO" id="GO:0043190">
    <property type="term" value="C:ATP-binding cassette (ABC) transporter complex"/>
    <property type="evidence" value="ECO:0007669"/>
    <property type="project" value="InterPro"/>
</dbReference>
<dbReference type="GO" id="GO:0055085">
    <property type="term" value="P:transmembrane transport"/>
    <property type="evidence" value="ECO:0007669"/>
    <property type="project" value="InterPro"/>
</dbReference>
<keyword evidence="4 6" id="KW-1133">Transmembrane helix</keyword>